<dbReference type="EMBL" id="JAUKUD010000002">
    <property type="protein sequence ID" value="KAK0750805.1"/>
    <property type="molecule type" value="Genomic_DNA"/>
</dbReference>
<evidence type="ECO:0000313" key="2">
    <source>
        <dbReference type="Proteomes" id="UP001172155"/>
    </source>
</evidence>
<accession>A0AA40F3Y7</accession>
<organism evidence="1 2">
    <name type="scientific">Schizothecium vesticola</name>
    <dbReference type="NCBI Taxonomy" id="314040"/>
    <lineage>
        <taxon>Eukaryota</taxon>
        <taxon>Fungi</taxon>
        <taxon>Dikarya</taxon>
        <taxon>Ascomycota</taxon>
        <taxon>Pezizomycotina</taxon>
        <taxon>Sordariomycetes</taxon>
        <taxon>Sordariomycetidae</taxon>
        <taxon>Sordariales</taxon>
        <taxon>Schizotheciaceae</taxon>
        <taxon>Schizothecium</taxon>
    </lineage>
</organism>
<comment type="caution">
    <text evidence="1">The sequence shown here is derived from an EMBL/GenBank/DDBJ whole genome shotgun (WGS) entry which is preliminary data.</text>
</comment>
<gene>
    <name evidence="1" type="ORF">B0T18DRAFT_425555</name>
</gene>
<proteinExistence type="predicted"/>
<sequence length="101" mass="11125">MLDHSHHTWSNDIALAGLQASIGSGALGNFRDMATKDPFKGSPTTLGVAYDSFSNNANTGRIRNIINIAQEFNTSVITTHALEAALRHQQYTRRSRGPWRT</sequence>
<name>A0AA40F3Y7_9PEZI</name>
<dbReference type="AlphaFoldDB" id="A0AA40F3Y7"/>
<protein>
    <recommendedName>
        <fullName evidence="3">Amidohydrolase-related domain-containing protein</fullName>
    </recommendedName>
</protein>
<dbReference type="Proteomes" id="UP001172155">
    <property type="component" value="Unassembled WGS sequence"/>
</dbReference>
<evidence type="ECO:0008006" key="3">
    <source>
        <dbReference type="Google" id="ProtNLM"/>
    </source>
</evidence>
<reference evidence="1" key="1">
    <citation type="submission" date="2023-06" db="EMBL/GenBank/DDBJ databases">
        <title>Genome-scale phylogeny and comparative genomics of the fungal order Sordariales.</title>
        <authorList>
            <consortium name="Lawrence Berkeley National Laboratory"/>
            <person name="Hensen N."/>
            <person name="Bonometti L."/>
            <person name="Westerberg I."/>
            <person name="Brannstrom I.O."/>
            <person name="Guillou S."/>
            <person name="Cros-Aarteil S."/>
            <person name="Calhoun S."/>
            <person name="Haridas S."/>
            <person name="Kuo A."/>
            <person name="Mondo S."/>
            <person name="Pangilinan J."/>
            <person name="Riley R."/>
            <person name="LaButti K."/>
            <person name="Andreopoulos B."/>
            <person name="Lipzen A."/>
            <person name="Chen C."/>
            <person name="Yanf M."/>
            <person name="Daum C."/>
            <person name="Ng V."/>
            <person name="Clum A."/>
            <person name="Steindorff A."/>
            <person name="Ohm R."/>
            <person name="Martin F."/>
            <person name="Silar P."/>
            <person name="Natvig D."/>
            <person name="Lalanne C."/>
            <person name="Gautier V."/>
            <person name="Ament-velasquez S.L."/>
            <person name="Kruys A."/>
            <person name="Hutchinson M.I."/>
            <person name="Powell A.J."/>
            <person name="Barry K."/>
            <person name="Miller A.N."/>
            <person name="Grigoriev I.V."/>
            <person name="Debuchy R."/>
            <person name="Gladieux P."/>
            <person name="Thoren M.H."/>
            <person name="Johannesson H."/>
        </authorList>
    </citation>
    <scope>NUCLEOTIDE SEQUENCE</scope>
    <source>
        <strain evidence="1">SMH3187-1</strain>
    </source>
</reference>
<keyword evidence="2" id="KW-1185">Reference proteome</keyword>
<evidence type="ECO:0000313" key="1">
    <source>
        <dbReference type="EMBL" id="KAK0750805.1"/>
    </source>
</evidence>